<dbReference type="SUPFAM" id="SSF53300">
    <property type="entry name" value="vWA-like"/>
    <property type="match status" value="1"/>
</dbReference>
<proteinExistence type="inferred from homology"/>
<evidence type="ECO:0000256" key="7">
    <source>
        <dbReference type="ARBA" id="ARBA00022824"/>
    </source>
</evidence>
<dbReference type="InterPro" id="IPR006895">
    <property type="entry name" value="Znf_Sec23_Sec24"/>
</dbReference>
<dbReference type="Gene3D" id="3.40.20.10">
    <property type="entry name" value="Severin"/>
    <property type="match status" value="1"/>
</dbReference>
<dbReference type="Gene3D" id="3.40.50.410">
    <property type="entry name" value="von Willebrand factor, type A domain"/>
    <property type="match status" value="1"/>
</dbReference>
<evidence type="ECO:0000256" key="6">
    <source>
        <dbReference type="ARBA" id="ARBA00022490"/>
    </source>
</evidence>
<dbReference type="GO" id="GO:0008270">
    <property type="term" value="F:zinc ion binding"/>
    <property type="evidence" value="ECO:0007669"/>
    <property type="project" value="InterPro"/>
</dbReference>
<dbReference type="InterPro" id="IPR050550">
    <property type="entry name" value="SEC23_SEC24_subfamily"/>
</dbReference>
<comment type="caution">
    <text evidence="18">The sequence shown here is derived from an EMBL/GenBank/DDBJ whole genome shotgun (WGS) entry which is preliminary data.</text>
</comment>
<protein>
    <recommendedName>
        <fullName evidence="20">Protein transport protein SEC24</fullName>
    </recommendedName>
</protein>
<dbReference type="EMBL" id="PQFF01000043">
    <property type="protein sequence ID" value="RHZ86702.1"/>
    <property type="molecule type" value="Genomic_DNA"/>
</dbReference>
<dbReference type="AlphaFoldDB" id="A0A397JHK5"/>
<dbReference type="PANTHER" id="PTHR13803">
    <property type="entry name" value="SEC24-RELATED PROTEIN"/>
    <property type="match status" value="1"/>
</dbReference>
<evidence type="ECO:0000259" key="14">
    <source>
        <dbReference type="Pfam" id="PF04810"/>
    </source>
</evidence>
<dbReference type="SUPFAM" id="SSF81995">
    <property type="entry name" value="beta-sandwich domain of Sec23/24"/>
    <property type="match status" value="1"/>
</dbReference>
<dbReference type="STRING" id="1348612.A0A397JHK5"/>
<dbReference type="GO" id="GO:0000149">
    <property type="term" value="F:SNARE binding"/>
    <property type="evidence" value="ECO:0007669"/>
    <property type="project" value="TreeGrafter"/>
</dbReference>
<dbReference type="InterPro" id="IPR036180">
    <property type="entry name" value="Gelsolin-like_dom_sf"/>
</dbReference>
<dbReference type="GO" id="GO:0030127">
    <property type="term" value="C:COPII vesicle coat"/>
    <property type="evidence" value="ECO:0007669"/>
    <property type="project" value="InterPro"/>
</dbReference>
<accession>A0A397JHK5</accession>
<dbReference type="Pfam" id="PF04811">
    <property type="entry name" value="Sec23_trunk"/>
    <property type="match status" value="1"/>
</dbReference>
<evidence type="ECO:0000313" key="18">
    <source>
        <dbReference type="EMBL" id="RHZ86702.1"/>
    </source>
</evidence>
<dbReference type="SUPFAM" id="SSF82919">
    <property type="entry name" value="Zn-finger domain of Sec23/24"/>
    <property type="match status" value="1"/>
</dbReference>
<feature type="compositionally biased region" description="Low complexity" evidence="12">
    <location>
        <begin position="98"/>
        <end position="109"/>
    </location>
</feature>
<dbReference type="Pfam" id="PF04815">
    <property type="entry name" value="Sec23_helical"/>
    <property type="match status" value="1"/>
</dbReference>
<name>A0A397JHK5_9GLOM</name>
<dbReference type="SUPFAM" id="SSF81811">
    <property type="entry name" value="Helical domain of Sec23/24"/>
    <property type="match status" value="1"/>
</dbReference>
<dbReference type="GO" id="GO:0090110">
    <property type="term" value="P:COPII-coated vesicle cargo loading"/>
    <property type="evidence" value="ECO:0007669"/>
    <property type="project" value="TreeGrafter"/>
</dbReference>
<keyword evidence="19" id="KW-1185">Reference proteome</keyword>
<sequence>MNNPGHPTPYLNNQNNQPTMNMGNMSPGYQQNSISPPPLESGITPTGQRVSPPPSAGIHKSKRQYPKQITEAYTDTGNAQDPYQLYTPAAAPGTGNLPQQPIQQIPQSQFFTPGGDQQPTYNQQQQQQPTYNQQQQSPTYNPQSPTYNQHQSTYNQQQQQQQQPTYNQQQPTYNNQQYSPNIAGVTNQFSNLGFGGPTAQSQLIPVHLIGISPNVRELSAPPPSINLPPNTSVTPSDKANCDPSYKRCTLNAIPATSSLLSKSRLPLALVITPYRSLKEGDDPVPVITDTVIARCRRCRTYINPFVMFAEGGQKWRCNMCFLLNEVPAQFDWDLQTNQQTDRWKRAELNHAVVEFVAPTEYMVRPPQPPVYLFVIDVSFPAVQSGAVATAAKTILESLDRIPNEENRTKIGFITFDSSLHFYSLNSNASEPQMLVVSDLEDVFLPQPDDLLVNLSESRTVVESLLSRLGDMFKGTQIVGNSLGPALLAGFKLISPIGGKIVTLLSSLPSINPGALKPREDSKALGTPKESSLLLSADPFYKKFAVDCSRAQICVDMFLLSSQYTDVATLSCCPRYTGGNTFFYPLFNAGRSEDALKFAHEFAEFLASPLGLEAVMRVRASKGLRMNTFHGNFFVRQTDLLALPNVSRDHSYTIEVSIEDNITTPTVCFQTALLHTTCFGERRIRVLTLALPVTNSMGELFASADQIAITTLLANKAVERSLSSKLEDARDALTNKLTDILGVYKSSLTGSQSGASPQLQICDNLKLLPLLSLALLKHVGLRASSQIPTDLRSYAMCLLTTLPSQMLIPYLHPQFYSLHNMPPAVGTYGPDGTIMPQPLNLNSEKLDRSGAYLLEDGQNIFIWIGRQVDPRLCADLLNVRSYEEVRAGKTTLPQLDNLFSQRINLIIGKTRESRRGVYHPHLYIVKEDGDPSLRLWFLSHIIEDRTDTVMSYHQWLGTLKDKVNSGSF</sequence>
<dbReference type="InterPro" id="IPR006896">
    <property type="entry name" value="Sec23/24_trunk_dom"/>
</dbReference>
<dbReference type="InterPro" id="IPR036174">
    <property type="entry name" value="Znf_Sec23_Sec24_sf"/>
</dbReference>
<dbReference type="GO" id="GO:0000139">
    <property type="term" value="C:Golgi membrane"/>
    <property type="evidence" value="ECO:0007669"/>
    <property type="project" value="UniProtKB-SubCell"/>
</dbReference>
<dbReference type="Pfam" id="PF00626">
    <property type="entry name" value="Gelsolin"/>
    <property type="match status" value="1"/>
</dbReference>
<feature type="domain" description="Sec23/Sec24 trunk" evidence="15">
    <location>
        <begin position="366"/>
        <end position="603"/>
    </location>
</feature>
<keyword evidence="8" id="KW-0931">ER-Golgi transport</keyword>
<evidence type="ECO:0000259" key="13">
    <source>
        <dbReference type="Pfam" id="PF00626"/>
    </source>
</evidence>
<evidence type="ECO:0000256" key="9">
    <source>
        <dbReference type="ARBA" id="ARBA00022927"/>
    </source>
</evidence>
<feature type="domain" description="Sec23/Sec24 helical" evidence="16">
    <location>
        <begin position="704"/>
        <end position="807"/>
    </location>
</feature>
<dbReference type="GO" id="GO:0006886">
    <property type="term" value="P:intracellular protein transport"/>
    <property type="evidence" value="ECO:0007669"/>
    <property type="project" value="InterPro"/>
</dbReference>
<organism evidence="18 19">
    <name type="scientific">Diversispora epigaea</name>
    <dbReference type="NCBI Taxonomy" id="1348612"/>
    <lineage>
        <taxon>Eukaryota</taxon>
        <taxon>Fungi</taxon>
        <taxon>Fungi incertae sedis</taxon>
        <taxon>Mucoromycota</taxon>
        <taxon>Glomeromycotina</taxon>
        <taxon>Glomeromycetes</taxon>
        <taxon>Diversisporales</taxon>
        <taxon>Diversisporaceae</taxon>
        <taxon>Diversispora</taxon>
    </lineage>
</organism>
<feature type="region of interest" description="Disordered" evidence="12">
    <location>
        <begin position="1"/>
        <end position="181"/>
    </location>
</feature>
<dbReference type="CDD" id="cd01479">
    <property type="entry name" value="Sec24-like"/>
    <property type="match status" value="1"/>
</dbReference>
<feature type="compositionally biased region" description="Polar residues" evidence="12">
    <location>
        <begin position="71"/>
        <end position="81"/>
    </location>
</feature>
<comment type="subcellular location">
    <subcellularLocation>
        <location evidence="2">Cytoplasm</location>
    </subcellularLocation>
    <subcellularLocation>
        <location evidence="3">Endoplasmic reticulum membrane</location>
    </subcellularLocation>
    <subcellularLocation>
        <location evidence="1">Golgi apparatus membrane</location>
    </subcellularLocation>
</comment>
<dbReference type="Pfam" id="PF04810">
    <property type="entry name" value="zf-Sec23_Sec24"/>
    <property type="match status" value="1"/>
</dbReference>
<dbReference type="SUPFAM" id="SSF82754">
    <property type="entry name" value="C-terminal, gelsolin-like domain of Sec23/24"/>
    <property type="match status" value="1"/>
</dbReference>
<keyword evidence="10" id="KW-0333">Golgi apparatus</keyword>
<keyword evidence="9" id="KW-0653">Protein transport</keyword>
<dbReference type="Proteomes" id="UP000266861">
    <property type="component" value="Unassembled WGS sequence"/>
</dbReference>
<dbReference type="OrthoDB" id="49016at2759"/>
<evidence type="ECO:0000256" key="10">
    <source>
        <dbReference type="ARBA" id="ARBA00023034"/>
    </source>
</evidence>
<keyword evidence="11" id="KW-0472">Membrane</keyword>
<dbReference type="InterPro" id="IPR007123">
    <property type="entry name" value="Gelsolin-like_dom"/>
</dbReference>
<dbReference type="Pfam" id="PF08033">
    <property type="entry name" value="Sec23_BS"/>
    <property type="match status" value="1"/>
</dbReference>
<dbReference type="InterPro" id="IPR029006">
    <property type="entry name" value="ADF-H/Gelsolin-like_dom_sf"/>
</dbReference>
<dbReference type="Gene3D" id="1.20.120.730">
    <property type="entry name" value="Sec23/Sec24 helical domain"/>
    <property type="match status" value="1"/>
</dbReference>
<dbReference type="PANTHER" id="PTHR13803:SF39">
    <property type="entry name" value="SECRETORY 24AB, ISOFORM A"/>
    <property type="match status" value="1"/>
</dbReference>
<feature type="domain" description="Zinc finger Sec23/Sec24-type" evidence="14">
    <location>
        <begin position="292"/>
        <end position="329"/>
    </location>
</feature>
<evidence type="ECO:0000256" key="8">
    <source>
        <dbReference type="ARBA" id="ARBA00022892"/>
    </source>
</evidence>
<gene>
    <name evidence="18" type="ORF">Glove_46g147</name>
</gene>
<dbReference type="InterPro" id="IPR006900">
    <property type="entry name" value="Sec23/24_helical_dom"/>
</dbReference>
<dbReference type="InterPro" id="IPR036465">
    <property type="entry name" value="vWFA_dom_sf"/>
</dbReference>
<dbReference type="Gene3D" id="2.30.30.380">
    <property type="entry name" value="Zn-finger domain of Sec23/24"/>
    <property type="match status" value="1"/>
</dbReference>
<evidence type="ECO:0000259" key="16">
    <source>
        <dbReference type="Pfam" id="PF04815"/>
    </source>
</evidence>
<feature type="compositionally biased region" description="Low complexity" evidence="12">
    <location>
        <begin position="117"/>
        <end position="181"/>
    </location>
</feature>
<evidence type="ECO:0000259" key="17">
    <source>
        <dbReference type="Pfam" id="PF08033"/>
    </source>
</evidence>
<evidence type="ECO:0008006" key="20">
    <source>
        <dbReference type="Google" id="ProtNLM"/>
    </source>
</evidence>
<evidence type="ECO:0000256" key="1">
    <source>
        <dbReference type="ARBA" id="ARBA00004394"/>
    </source>
</evidence>
<keyword evidence="6" id="KW-0963">Cytoplasm</keyword>
<feature type="domain" description="Gelsolin-like" evidence="13">
    <location>
        <begin position="832"/>
        <end position="903"/>
    </location>
</feature>
<feature type="domain" description="Sec23/Sec24 beta-sandwich" evidence="17">
    <location>
        <begin position="610"/>
        <end position="693"/>
    </location>
</feature>
<comment type="similarity">
    <text evidence="4">Belongs to the SEC23/SEC24 family. SEC24 subfamily.</text>
</comment>
<keyword evidence="5" id="KW-0813">Transport</keyword>
<dbReference type="Gene3D" id="2.60.40.1670">
    <property type="entry name" value="beta-sandwich domain of Sec23/24"/>
    <property type="match status" value="1"/>
</dbReference>
<dbReference type="InterPro" id="IPR036175">
    <property type="entry name" value="Sec23/24_helical_dom_sf"/>
</dbReference>
<evidence type="ECO:0000256" key="2">
    <source>
        <dbReference type="ARBA" id="ARBA00004496"/>
    </source>
</evidence>
<evidence type="ECO:0000256" key="5">
    <source>
        <dbReference type="ARBA" id="ARBA00022448"/>
    </source>
</evidence>
<evidence type="ECO:0000256" key="3">
    <source>
        <dbReference type="ARBA" id="ARBA00004586"/>
    </source>
</evidence>
<feature type="compositionally biased region" description="Polar residues" evidence="12">
    <location>
        <begin position="1"/>
        <end position="34"/>
    </location>
</feature>
<evidence type="ECO:0000256" key="11">
    <source>
        <dbReference type="ARBA" id="ARBA00023136"/>
    </source>
</evidence>
<reference evidence="18 19" key="1">
    <citation type="submission" date="2018-08" db="EMBL/GenBank/DDBJ databases">
        <title>Genome and evolution of the arbuscular mycorrhizal fungus Diversispora epigaea (formerly Glomus versiforme) and its bacterial endosymbionts.</title>
        <authorList>
            <person name="Sun X."/>
            <person name="Fei Z."/>
            <person name="Harrison M."/>
        </authorList>
    </citation>
    <scope>NUCLEOTIDE SEQUENCE [LARGE SCALE GENOMIC DNA]</scope>
    <source>
        <strain evidence="18 19">IT104</strain>
    </source>
</reference>
<evidence type="ECO:0000256" key="4">
    <source>
        <dbReference type="ARBA" id="ARBA00008334"/>
    </source>
</evidence>
<keyword evidence="7" id="KW-0256">Endoplasmic reticulum</keyword>
<evidence type="ECO:0000313" key="19">
    <source>
        <dbReference type="Proteomes" id="UP000266861"/>
    </source>
</evidence>
<evidence type="ECO:0000256" key="12">
    <source>
        <dbReference type="SAM" id="MobiDB-lite"/>
    </source>
</evidence>
<dbReference type="InterPro" id="IPR012990">
    <property type="entry name" value="Beta-sandwich_Sec23_24"/>
</dbReference>
<dbReference type="GO" id="GO:0005789">
    <property type="term" value="C:endoplasmic reticulum membrane"/>
    <property type="evidence" value="ECO:0007669"/>
    <property type="project" value="UniProtKB-SubCell"/>
</dbReference>
<dbReference type="GO" id="GO:0070971">
    <property type="term" value="C:endoplasmic reticulum exit site"/>
    <property type="evidence" value="ECO:0007669"/>
    <property type="project" value="TreeGrafter"/>
</dbReference>
<evidence type="ECO:0000259" key="15">
    <source>
        <dbReference type="Pfam" id="PF04811"/>
    </source>
</evidence>
<dbReference type="InterPro" id="IPR041742">
    <property type="entry name" value="Sec24-like_trunk_dom"/>
</dbReference>